<accession>A0AAV5L837</accession>
<dbReference type="Proteomes" id="UP001054252">
    <property type="component" value="Unassembled WGS sequence"/>
</dbReference>
<keyword evidence="2" id="KW-1185">Reference proteome</keyword>
<proteinExistence type="predicted"/>
<evidence type="ECO:0000313" key="2">
    <source>
        <dbReference type="Proteomes" id="UP001054252"/>
    </source>
</evidence>
<gene>
    <name evidence="1" type="ORF">SLEP1_g41932</name>
</gene>
<dbReference type="AlphaFoldDB" id="A0AAV5L837"/>
<name>A0AAV5L837_9ROSI</name>
<dbReference type="EMBL" id="BPVZ01000100">
    <property type="protein sequence ID" value="GKV33413.1"/>
    <property type="molecule type" value="Genomic_DNA"/>
</dbReference>
<evidence type="ECO:0000313" key="1">
    <source>
        <dbReference type="EMBL" id="GKV33413.1"/>
    </source>
</evidence>
<reference evidence="1 2" key="1">
    <citation type="journal article" date="2021" name="Commun. Biol.">
        <title>The genome of Shorea leprosula (Dipterocarpaceae) highlights the ecological relevance of drought in aseasonal tropical rainforests.</title>
        <authorList>
            <person name="Ng K.K.S."/>
            <person name="Kobayashi M.J."/>
            <person name="Fawcett J.A."/>
            <person name="Hatakeyama M."/>
            <person name="Paape T."/>
            <person name="Ng C.H."/>
            <person name="Ang C.C."/>
            <person name="Tnah L.H."/>
            <person name="Lee C.T."/>
            <person name="Nishiyama T."/>
            <person name="Sese J."/>
            <person name="O'Brien M.J."/>
            <person name="Copetti D."/>
            <person name="Mohd Noor M.I."/>
            <person name="Ong R.C."/>
            <person name="Putra M."/>
            <person name="Sireger I.Z."/>
            <person name="Indrioko S."/>
            <person name="Kosugi Y."/>
            <person name="Izuno A."/>
            <person name="Isagi Y."/>
            <person name="Lee S.L."/>
            <person name="Shimizu K.K."/>
        </authorList>
    </citation>
    <scope>NUCLEOTIDE SEQUENCE [LARGE SCALE GENOMIC DNA]</scope>
    <source>
        <strain evidence="1">214</strain>
    </source>
</reference>
<comment type="caution">
    <text evidence="1">The sequence shown here is derived from an EMBL/GenBank/DDBJ whole genome shotgun (WGS) entry which is preliminary data.</text>
</comment>
<organism evidence="1 2">
    <name type="scientific">Rubroshorea leprosula</name>
    <dbReference type="NCBI Taxonomy" id="152421"/>
    <lineage>
        <taxon>Eukaryota</taxon>
        <taxon>Viridiplantae</taxon>
        <taxon>Streptophyta</taxon>
        <taxon>Embryophyta</taxon>
        <taxon>Tracheophyta</taxon>
        <taxon>Spermatophyta</taxon>
        <taxon>Magnoliopsida</taxon>
        <taxon>eudicotyledons</taxon>
        <taxon>Gunneridae</taxon>
        <taxon>Pentapetalae</taxon>
        <taxon>rosids</taxon>
        <taxon>malvids</taxon>
        <taxon>Malvales</taxon>
        <taxon>Dipterocarpaceae</taxon>
        <taxon>Rubroshorea</taxon>
    </lineage>
</organism>
<sequence length="37" mass="4270">MTIRTRLQNVIFMQLKAWTSLGGRLQIVFDFGSKQKG</sequence>
<protein>
    <submittedName>
        <fullName evidence="1">Uncharacterized protein</fullName>
    </submittedName>
</protein>